<keyword evidence="6" id="KW-1185">Reference proteome</keyword>
<keyword evidence="3" id="KW-0479">Metal-binding</keyword>
<dbReference type="InterPro" id="IPR013785">
    <property type="entry name" value="Aldolase_TIM"/>
</dbReference>
<evidence type="ECO:0000256" key="2">
    <source>
        <dbReference type="ARBA" id="ARBA00022679"/>
    </source>
</evidence>
<evidence type="ECO:0000256" key="1">
    <source>
        <dbReference type="ARBA" id="ARBA00001947"/>
    </source>
</evidence>
<dbReference type="GO" id="GO:0043720">
    <property type="term" value="F:3-keto-5-aminohexanoate cleavage activity"/>
    <property type="evidence" value="ECO:0007669"/>
    <property type="project" value="InterPro"/>
</dbReference>
<organism evidence="5 6">
    <name type="scientific">Papillibacter cinnamivorans DSM 12816</name>
    <dbReference type="NCBI Taxonomy" id="1122930"/>
    <lineage>
        <taxon>Bacteria</taxon>
        <taxon>Bacillati</taxon>
        <taxon>Bacillota</taxon>
        <taxon>Clostridia</taxon>
        <taxon>Eubacteriales</taxon>
        <taxon>Oscillospiraceae</taxon>
        <taxon>Papillibacter</taxon>
    </lineage>
</organism>
<evidence type="ECO:0000256" key="3">
    <source>
        <dbReference type="ARBA" id="ARBA00022723"/>
    </source>
</evidence>
<protein>
    <submittedName>
        <fullName evidence="5">3-keto-5-aminohexanoate cleavage enzyme</fullName>
    </submittedName>
</protein>
<gene>
    <name evidence="5" type="ORF">SAMN02745168_2753</name>
</gene>
<keyword evidence="4" id="KW-0862">Zinc</keyword>
<dbReference type="AlphaFoldDB" id="A0A1W2CD09"/>
<name>A0A1W2CD09_9FIRM</name>
<evidence type="ECO:0000256" key="4">
    <source>
        <dbReference type="ARBA" id="ARBA00022833"/>
    </source>
</evidence>
<dbReference type="Proteomes" id="UP000192790">
    <property type="component" value="Unassembled WGS sequence"/>
</dbReference>
<accession>A0A1W2CD09</accession>
<keyword evidence="2" id="KW-0808">Transferase</keyword>
<evidence type="ECO:0000313" key="6">
    <source>
        <dbReference type="Proteomes" id="UP000192790"/>
    </source>
</evidence>
<dbReference type="STRING" id="1122930.SAMN02745168_2753"/>
<dbReference type="PANTHER" id="PTHR37418:SF2">
    <property type="entry name" value="3-KETO-5-AMINOHEXANOATE CLEAVAGE ENZYME"/>
    <property type="match status" value="1"/>
</dbReference>
<reference evidence="5 6" key="1">
    <citation type="submission" date="2017-04" db="EMBL/GenBank/DDBJ databases">
        <authorList>
            <person name="Afonso C.L."/>
            <person name="Miller P.J."/>
            <person name="Scott M.A."/>
            <person name="Spackman E."/>
            <person name="Goraichik I."/>
            <person name="Dimitrov K.M."/>
            <person name="Suarez D.L."/>
            <person name="Swayne D.E."/>
        </authorList>
    </citation>
    <scope>NUCLEOTIDE SEQUENCE [LARGE SCALE GENOMIC DNA]</scope>
    <source>
        <strain evidence="5 6">DSM 12816</strain>
    </source>
</reference>
<comment type="cofactor">
    <cofactor evidence="1">
        <name>Zn(2+)</name>
        <dbReference type="ChEBI" id="CHEBI:29105"/>
    </cofactor>
</comment>
<sequence>MSNKINKVNWELIEEYKKKEDFMCIWNAYGLPEVTDPTHTAYATSDVDVQPRWKTWDKIPISTTITGAFYSKRVNPNHPQTPEEIYQSAREVCQAGAPIVHIHVRDKDGYSVLDPKLFHSVIDPLRKEFPKTVFDGCMVPFQAGEWAKMIECLQDGLLDVTPINTVAAYCGDTLFCKPPHVMIEKTRIVQEYGVKPQIAVYSDGDIDNADRYLIKTGLLDKPYHWIILPTLPGGSPMQSPHAMVTGFIHLYDQIMAIDPDSQIMVCAAGRASSHLATLAAMMGCAIRVGMEDTVWKWPHKNEKITNNAEHFKTMKQLVSLLGREVATSNEYRRSIGLPEK</sequence>
<proteinExistence type="predicted"/>
<dbReference type="InterPro" id="IPR008567">
    <property type="entry name" value="BKACE"/>
</dbReference>
<dbReference type="Pfam" id="PF05853">
    <property type="entry name" value="BKACE"/>
    <property type="match status" value="1"/>
</dbReference>
<evidence type="ECO:0000313" key="5">
    <source>
        <dbReference type="EMBL" id="SMC83039.1"/>
    </source>
</evidence>
<dbReference type="PANTHER" id="PTHR37418">
    <property type="entry name" value="3-KETO-5-AMINOHEXANOATE CLEAVAGE ENZYME-RELATED"/>
    <property type="match status" value="1"/>
</dbReference>
<dbReference type="Gene3D" id="3.20.20.70">
    <property type="entry name" value="Aldolase class I"/>
    <property type="match status" value="1"/>
</dbReference>
<dbReference type="RefSeq" id="WP_084235413.1">
    <property type="nucleotide sequence ID" value="NZ_FWXW01000009.1"/>
</dbReference>
<dbReference type="EMBL" id="FWXW01000009">
    <property type="protein sequence ID" value="SMC83039.1"/>
    <property type="molecule type" value="Genomic_DNA"/>
</dbReference>
<dbReference type="GO" id="GO:0046872">
    <property type="term" value="F:metal ion binding"/>
    <property type="evidence" value="ECO:0007669"/>
    <property type="project" value="UniProtKB-KW"/>
</dbReference>